<gene>
    <name evidence="2" type="ORF">A3C19_01690</name>
</gene>
<dbReference type="PANTHER" id="PTHR34203:SF15">
    <property type="entry name" value="SLL1173 PROTEIN"/>
    <property type="match status" value="1"/>
</dbReference>
<name>A0A1F6DJE4_9BACT</name>
<dbReference type="PANTHER" id="PTHR34203">
    <property type="entry name" value="METHYLTRANSFERASE, FKBM FAMILY PROTEIN"/>
    <property type="match status" value="1"/>
</dbReference>
<organism evidence="2 3">
    <name type="scientific">Candidatus Kaiserbacteria bacterium RIFCSPHIGHO2_02_FULL_54_22</name>
    <dbReference type="NCBI Taxonomy" id="1798495"/>
    <lineage>
        <taxon>Bacteria</taxon>
        <taxon>Candidatus Kaiseribacteriota</taxon>
    </lineage>
</organism>
<reference evidence="2 3" key="1">
    <citation type="journal article" date="2016" name="Nat. Commun.">
        <title>Thousands of microbial genomes shed light on interconnected biogeochemical processes in an aquifer system.</title>
        <authorList>
            <person name="Anantharaman K."/>
            <person name="Brown C.T."/>
            <person name="Hug L.A."/>
            <person name="Sharon I."/>
            <person name="Castelle C.J."/>
            <person name="Probst A.J."/>
            <person name="Thomas B.C."/>
            <person name="Singh A."/>
            <person name="Wilkins M.J."/>
            <person name="Karaoz U."/>
            <person name="Brodie E.L."/>
            <person name="Williams K.H."/>
            <person name="Hubbard S.S."/>
            <person name="Banfield J.F."/>
        </authorList>
    </citation>
    <scope>NUCLEOTIDE SEQUENCE [LARGE SCALE GENOMIC DNA]</scope>
</reference>
<evidence type="ECO:0000259" key="1">
    <source>
        <dbReference type="Pfam" id="PF05050"/>
    </source>
</evidence>
<dbReference type="CDD" id="cd02440">
    <property type="entry name" value="AdoMet_MTases"/>
    <property type="match status" value="1"/>
</dbReference>
<dbReference type="InterPro" id="IPR006342">
    <property type="entry name" value="FkbM_mtfrase"/>
</dbReference>
<dbReference type="SUPFAM" id="SSF53335">
    <property type="entry name" value="S-adenosyl-L-methionine-dependent methyltransferases"/>
    <property type="match status" value="1"/>
</dbReference>
<accession>A0A1F6DJE4</accession>
<dbReference type="Pfam" id="PF05050">
    <property type="entry name" value="Methyltransf_21"/>
    <property type="match status" value="1"/>
</dbReference>
<dbReference type="InterPro" id="IPR052514">
    <property type="entry name" value="SAM-dependent_MTase"/>
</dbReference>
<evidence type="ECO:0000313" key="2">
    <source>
        <dbReference type="EMBL" id="OGG61447.1"/>
    </source>
</evidence>
<feature type="domain" description="Methyltransferase FkbM" evidence="1">
    <location>
        <begin position="74"/>
        <end position="182"/>
    </location>
</feature>
<evidence type="ECO:0000313" key="3">
    <source>
        <dbReference type="Proteomes" id="UP000178532"/>
    </source>
</evidence>
<dbReference type="InterPro" id="IPR029063">
    <property type="entry name" value="SAM-dependent_MTases_sf"/>
</dbReference>
<dbReference type="AlphaFoldDB" id="A0A1F6DJE4"/>
<dbReference type="STRING" id="1798495.A3C19_01690"/>
<comment type="caution">
    <text evidence="2">The sequence shown here is derived from an EMBL/GenBank/DDBJ whole genome shotgun (WGS) entry which is preliminary data.</text>
</comment>
<protein>
    <recommendedName>
        <fullName evidence="1">Methyltransferase FkbM domain-containing protein</fullName>
    </recommendedName>
</protein>
<dbReference type="Gene3D" id="3.40.50.150">
    <property type="entry name" value="Vaccinia Virus protein VP39"/>
    <property type="match status" value="1"/>
</dbReference>
<sequence length="236" mass="26297">MYREFKKRFRTFKNWWRFIPPCNRARHNVVARLRDGTKILIRDIRSDDYTTLMDMACGDMYLLSEIKNPSVIVDVGAHIGIFSIIVARRFPNATVYAIEPDTENYQALLQNIALNGLKNISPLNAAVAGEYGSTPLYTSPSSVAHSTVDATVGAETKMVDTIPLSKFPHIDVLKFDAEGAEYVVKEIPRTSYLAIEIHNIAGQDTGKLEREVMSKFHIIKKDVGKSGHITLVGVGG</sequence>
<dbReference type="Proteomes" id="UP000178532">
    <property type="component" value="Unassembled WGS sequence"/>
</dbReference>
<dbReference type="NCBIfam" id="TIGR01444">
    <property type="entry name" value="fkbM_fam"/>
    <property type="match status" value="1"/>
</dbReference>
<dbReference type="EMBL" id="MFLI01000020">
    <property type="protein sequence ID" value="OGG61447.1"/>
    <property type="molecule type" value="Genomic_DNA"/>
</dbReference>
<proteinExistence type="predicted"/>